<dbReference type="InterPro" id="IPR027475">
    <property type="entry name" value="Asparaginase/glutaminase_AS2"/>
</dbReference>
<dbReference type="PROSITE" id="PS51732">
    <property type="entry name" value="ASN_GLN_ASE_3"/>
    <property type="match status" value="1"/>
</dbReference>
<sequence length="407" mass="45182">MAHTKEAKASQDHGSQKYPTLPTSLLNTSNPKPRSRVLVIHTGGTIGMQMNDSGVYEHKEGVLVNKLRTLPMFHDKEYAETHFAGDEDDFLVMPHQKGRRVMYRILEYKPLLNSSDIMMTDWGKIASELFEHYDHYDGFVVLHGTDTLAYTASALSFMCENLGKTIILTGSQIPFFEVRSDGINNFLSSLIIAGLYTIPEVLVCFNNKILRGNRTIKNDAISFSALISPNIPPIALLESRIDVDWSAVFRATGTEKFRVHTNMCQNVGLLRMFPGITTQTVKTFLQPPMQGVILEIFGQGNAPENRPDLFSVLKEAFELGVVIINITQCAKGCVVASNATGKALEDAGVICGGDMTPEAALTKLSYVLSKETWALDKKRMILKRNLRGEMTVVAEENITNLDFGSRI</sequence>
<dbReference type="PROSITE" id="PS00917">
    <property type="entry name" value="ASN_GLN_ASE_2"/>
    <property type="match status" value="1"/>
</dbReference>
<evidence type="ECO:0000256" key="1">
    <source>
        <dbReference type="ARBA" id="ARBA00012920"/>
    </source>
</evidence>
<feature type="binding site" evidence="6">
    <location>
        <position position="114"/>
    </location>
    <ligand>
        <name>substrate</name>
    </ligand>
</feature>
<evidence type="ECO:0000256" key="8">
    <source>
        <dbReference type="PROSITE-ProRule" id="PRU10100"/>
    </source>
</evidence>
<keyword evidence="3" id="KW-0378">Hydrolase</keyword>
<evidence type="ECO:0000256" key="3">
    <source>
        <dbReference type="ARBA" id="ARBA00022801"/>
    </source>
</evidence>
<dbReference type="InterPro" id="IPR027473">
    <property type="entry name" value="L-asparaginase_C"/>
</dbReference>
<dbReference type="EnsemblMetazoa" id="G12801.1">
    <property type="protein sequence ID" value="G12801.1:cds"/>
    <property type="gene ID" value="G12801"/>
</dbReference>
<dbReference type="PRINTS" id="PR00139">
    <property type="entry name" value="ASNGLNASE"/>
</dbReference>
<evidence type="ECO:0000313" key="13">
    <source>
        <dbReference type="Proteomes" id="UP000005408"/>
    </source>
</evidence>
<dbReference type="SMART" id="SM00870">
    <property type="entry name" value="Asparaginase"/>
    <property type="match status" value="1"/>
</dbReference>
<dbReference type="Proteomes" id="UP000005408">
    <property type="component" value="Unassembled WGS sequence"/>
</dbReference>
<dbReference type="FunFam" id="3.40.50.40:FF:000001">
    <property type="entry name" value="L-asparaginase 1"/>
    <property type="match status" value="1"/>
</dbReference>
<evidence type="ECO:0000256" key="5">
    <source>
        <dbReference type="ARBA" id="ARBA00061199"/>
    </source>
</evidence>
<dbReference type="InterPro" id="IPR036152">
    <property type="entry name" value="Asp/glu_Ase-like_sf"/>
</dbReference>
<evidence type="ECO:0000259" key="11">
    <source>
        <dbReference type="Pfam" id="PF17763"/>
    </source>
</evidence>
<dbReference type="CDD" id="cd08963">
    <property type="entry name" value="L-asparaginase_I"/>
    <property type="match status" value="1"/>
</dbReference>
<evidence type="ECO:0000259" key="10">
    <source>
        <dbReference type="Pfam" id="PF00710"/>
    </source>
</evidence>
<feature type="compositionally biased region" description="Polar residues" evidence="9">
    <location>
        <begin position="17"/>
        <end position="32"/>
    </location>
</feature>
<evidence type="ECO:0000313" key="12">
    <source>
        <dbReference type="EnsemblMetazoa" id="G12801.1:cds"/>
    </source>
</evidence>
<evidence type="ECO:0000256" key="2">
    <source>
        <dbReference type="ARBA" id="ARBA00022737"/>
    </source>
</evidence>
<name>A0A8W8I6E2_MAGGI</name>
<feature type="binding site" evidence="6">
    <location>
        <begin position="145"/>
        <end position="146"/>
    </location>
    <ligand>
        <name>substrate</name>
    </ligand>
</feature>
<feature type="domain" description="L-asparaginase N-terminal" evidence="10">
    <location>
        <begin position="36"/>
        <end position="246"/>
    </location>
</feature>
<dbReference type="PIRSF" id="PIRSF500176">
    <property type="entry name" value="L_ASNase"/>
    <property type="match status" value="1"/>
</dbReference>
<dbReference type="InterPro" id="IPR037152">
    <property type="entry name" value="L-asparaginase_N_sf"/>
</dbReference>
<feature type="active site" evidence="8">
    <location>
        <position position="145"/>
    </location>
</feature>
<dbReference type="FunFam" id="3.40.50.1170:FF:000003">
    <property type="entry name" value="60 kDa lysophospholipase"/>
    <property type="match status" value="1"/>
</dbReference>
<evidence type="ECO:0000256" key="4">
    <source>
        <dbReference type="ARBA" id="ARBA00023043"/>
    </source>
</evidence>
<dbReference type="SFLD" id="SFLDS00057">
    <property type="entry name" value="Glutaminase/Asparaginase"/>
    <property type="match status" value="1"/>
</dbReference>
<dbReference type="SUPFAM" id="SSF53774">
    <property type="entry name" value="Glutaminase/Asparaginase"/>
    <property type="match status" value="1"/>
</dbReference>
<keyword evidence="2" id="KW-0677">Repeat</keyword>
<dbReference type="PROSITE" id="PS00144">
    <property type="entry name" value="ASN_GLN_ASE_1"/>
    <property type="match status" value="1"/>
</dbReference>
<dbReference type="Gene3D" id="3.40.50.40">
    <property type="match status" value="1"/>
</dbReference>
<dbReference type="PANTHER" id="PTHR11707:SF28">
    <property type="entry name" value="60 KDA LYSOPHOSPHOLIPASE"/>
    <property type="match status" value="1"/>
</dbReference>
<comment type="similarity">
    <text evidence="5">In the N-terminal section; belongs to the asparaginase 1 family.</text>
</comment>
<dbReference type="PIRSF" id="PIRSF001220">
    <property type="entry name" value="L-ASNase_gatD"/>
    <property type="match status" value="1"/>
</dbReference>
<protein>
    <recommendedName>
        <fullName evidence="1">asparaginase</fullName>
        <ecNumber evidence="1">3.5.1.1</ecNumber>
    </recommendedName>
</protein>
<evidence type="ECO:0000256" key="7">
    <source>
        <dbReference type="PROSITE-ProRule" id="PRU10099"/>
    </source>
</evidence>
<keyword evidence="13" id="KW-1185">Reference proteome</keyword>
<dbReference type="OMA" id="CEDMLPE"/>
<evidence type="ECO:0000256" key="9">
    <source>
        <dbReference type="SAM" id="MobiDB-lite"/>
    </source>
</evidence>
<dbReference type="GO" id="GO:0006528">
    <property type="term" value="P:asparagine metabolic process"/>
    <property type="evidence" value="ECO:0007669"/>
    <property type="project" value="UniProtKB-ARBA"/>
</dbReference>
<dbReference type="InterPro" id="IPR020827">
    <property type="entry name" value="Asparaginase/glutaminase_AS1"/>
</dbReference>
<dbReference type="Pfam" id="PF17763">
    <property type="entry name" value="Asparaginase_C"/>
    <property type="match status" value="1"/>
</dbReference>
<feature type="active site" evidence="7">
    <location>
        <position position="45"/>
    </location>
</feature>
<dbReference type="InterPro" id="IPR040919">
    <property type="entry name" value="Asparaginase_C"/>
</dbReference>
<dbReference type="PANTHER" id="PTHR11707">
    <property type="entry name" value="L-ASPARAGINASE"/>
    <property type="match status" value="1"/>
</dbReference>
<dbReference type="AlphaFoldDB" id="A0A8W8I6E2"/>
<proteinExistence type="inferred from homology"/>
<dbReference type="OrthoDB" id="542841at2759"/>
<reference evidence="12" key="1">
    <citation type="submission" date="2022-08" db="UniProtKB">
        <authorList>
            <consortium name="EnsemblMetazoa"/>
        </authorList>
    </citation>
    <scope>IDENTIFICATION</scope>
    <source>
        <strain evidence="12">05x7-T-G4-1.051#20</strain>
    </source>
</reference>
<dbReference type="Pfam" id="PF00710">
    <property type="entry name" value="Asparaginase"/>
    <property type="match status" value="1"/>
</dbReference>
<dbReference type="InterPro" id="IPR027474">
    <property type="entry name" value="L-asparaginase_N"/>
</dbReference>
<feature type="domain" description="Asparaginase/glutaminase C-terminal" evidence="11">
    <location>
        <begin position="266"/>
        <end position="372"/>
    </location>
</feature>
<keyword evidence="4" id="KW-0040">ANK repeat</keyword>
<dbReference type="Gene3D" id="3.40.50.1170">
    <property type="entry name" value="L-asparaginase, N-terminal domain"/>
    <property type="match status" value="1"/>
</dbReference>
<dbReference type="EC" id="3.5.1.1" evidence="1"/>
<accession>A0A8W8I6E2</accession>
<organism evidence="12 13">
    <name type="scientific">Magallana gigas</name>
    <name type="common">Pacific oyster</name>
    <name type="synonym">Crassostrea gigas</name>
    <dbReference type="NCBI Taxonomy" id="29159"/>
    <lineage>
        <taxon>Eukaryota</taxon>
        <taxon>Metazoa</taxon>
        <taxon>Spiralia</taxon>
        <taxon>Lophotrochozoa</taxon>
        <taxon>Mollusca</taxon>
        <taxon>Bivalvia</taxon>
        <taxon>Autobranchia</taxon>
        <taxon>Pteriomorphia</taxon>
        <taxon>Ostreida</taxon>
        <taxon>Ostreoidea</taxon>
        <taxon>Ostreidae</taxon>
        <taxon>Magallana</taxon>
    </lineage>
</organism>
<feature type="region of interest" description="Disordered" evidence="9">
    <location>
        <begin position="1"/>
        <end position="34"/>
    </location>
</feature>
<feature type="compositionally biased region" description="Basic and acidic residues" evidence="9">
    <location>
        <begin position="1"/>
        <end position="15"/>
    </location>
</feature>
<evidence type="ECO:0000256" key="6">
    <source>
        <dbReference type="PIRSR" id="PIRSR001220-2"/>
    </source>
</evidence>
<dbReference type="InterPro" id="IPR006034">
    <property type="entry name" value="Asparaginase/glutaminase-like"/>
</dbReference>
<dbReference type="GO" id="GO:0004067">
    <property type="term" value="F:asparaginase activity"/>
    <property type="evidence" value="ECO:0007669"/>
    <property type="project" value="UniProtKB-UniRule"/>
</dbReference>
<dbReference type="InterPro" id="IPR041725">
    <property type="entry name" value="L-asparaginase_I"/>
</dbReference>